<sequence length="166" mass="18264">MTSVGHLHHSPADEMDAATLYKILRLRVDVFVVEQACPYPELDGRDLDPGTRQFWIADDDVVVSTLRLLTEPSSADGEPTFRIGRVCTERGHRGQGLTARLITAALAQIGDHGCVIEAQAYLVDMYAKFGFVIEGEEYLEDGIPHVTMRREPVTSQARDVVAGGPQ</sequence>
<name>A0ABU7MDC5_9ACTN</name>
<accession>A0ABU7MDC5</accession>
<organism evidence="2 3">
    <name type="scientific">Gordonia sesuvii</name>
    <dbReference type="NCBI Taxonomy" id="3116777"/>
    <lineage>
        <taxon>Bacteria</taxon>
        <taxon>Bacillati</taxon>
        <taxon>Actinomycetota</taxon>
        <taxon>Actinomycetes</taxon>
        <taxon>Mycobacteriales</taxon>
        <taxon>Gordoniaceae</taxon>
        <taxon>Gordonia</taxon>
    </lineage>
</organism>
<dbReference type="PROSITE" id="PS51186">
    <property type="entry name" value="GNAT"/>
    <property type="match status" value="1"/>
</dbReference>
<feature type="domain" description="N-acetyltransferase" evidence="1">
    <location>
        <begin position="10"/>
        <end position="153"/>
    </location>
</feature>
<dbReference type="SUPFAM" id="SSF55729">
    <property type="entry name" value="Acyl-CoA N-acyltransferases (Nat)"/>
    <property type="match status" value="1"/>
</dbReference>
<keyword evidence="2" id="KW-0012">Acyltransferase</keyword>
<dbReference type="Proteomes" id="UP001347146">
    <property type="component" value="Unassembled WGS sequence"/>
</dbReference>
<gene>
    <name evidence="2" type="ORF">VZC37_09840</name>
</gene>
<dbReference type="InterPro" id="IPR016181">
    <property type="entry name" value="Acyl_CoA_acyltransferase"/>
</dbReference>
<dbReference type="EC" id="2.3.1.-" evidence="2"/>
<dbReference type="Gene3D" id="3.40.630.30">
    <property type="match status" value="1"/>
</dbReference>
<evidence type="ECO:0000259" key="1">
    <source>
        <dbReference type="PROSITE" id="PS51186"/>
    </source>
</evidence>
<dbReference type="EMBL" id="JAZDUF010000002">
    <property type="protein sequence ID" value="MEE3850636.1"/>
    <property type="molecule type" value="Genomic_DNA"/>
</dbReference>
<reference evidence="2 3" key="1">
    <citation type="submission" date="2024-01" db="EMBL/GenBank/DDBJ databases">
        <title>Draft genome sequence of Gordonia sp. LSe1-13.</title>
        <authorList>
            <person name="Suphannarot A."/>
            <person name="Mingma R."/>
        </authorList>
    </citation>
    <scope>NUCLEOTIDE SEQUENCE [LARGE SCALE GENOMIC DNA]</scope>
    <source>
        <strain evidence="2 3">LSe1-13</strain>
    </source>
</reference>
<comment type="caution">
    <text evidence="2">The sequence shown here is derived from an EMBL/GenBank/DDBJ whole genome shotgun (WGS) entry which is preliminary data.</text>
</comment>
<proteinExistence type="predicted"/>
<protein>
    <submittedName>
        <fullName evidence="2">GNAT family N-acetyltransferase</fullName>
        <ecNumber evidence="2">2.3.1.-</ecNumber>
    </submittedName>
</protein>
<dbReference type="RefSeq" id="WP_330432272.1">
    <property type="nucleotide sequence ID" value="NZ_JAZDUF010000002.1"/>
</dbReference>
<dbReference type="GO" id="GO:0016746">
    <property type="term" value="F:acyltransferase activity"/>
    <property type="evidence" value="ECO:0007669"/>
    <property type="project" value="UniProtKB-KW"/>
</dbReference>
<dbReference type="InterPro" id="IPR000182">
    <property type="entry name" value="GNAT_dom"/>
</dbReference>
<dbReference type="CDD" id="cd04301">
    <property type="entry name" value="NAT_SF"/>
    <property type="match status" value="1"/>
</dbReference>
<dbReference type="Pfam" id="PF13673">
    <property type="entry name" value="Acetyltransf_10"/>
    <property type="match status" value="1"/>
</dbReference>
<evidence type="ECO:0000313" key="2">
    <source>
        <dbReference type="EMBL" id="MEE3850636.1"/>
    </source>
</evidence>
<evidence type="ECO:0000313" key="3">
    <source>
        <dbReference type="Proteomes" id="UP001347146"/>
    </source>
</evidence>
<keyword evidence="3" id="KW-1185">Reference proteome</keyword>
<keyword evidence="2" id="KW-0808">Transferase</keyword>